<keyword evidence="4 5" id="KW-0642">Proline metabolism</keyword>
<dbReference type="PANTHER" id="PTHR13914:SF0">
    <property type="entry name" value="PROLINE DEHYDROGENASE 1, MITOCHONDRIAL"/>
    <property type="match status" value="1"/>
</dbReference>
<keyword evidence="3 5" id="KW-0560">Oxidoreductase</keyword>
<evidence type="ECO:0000256" key="4">
    <source>
        <dbReference type="ARBA" id="ARBA00023062"/>
    </source>
</evidence>
<dbReference type="InterPro" id="IPR002872">
    <property type="entry name" value="Proline_DH_dom"/>
</dbReference>
<dbReference type="PANTHER" id="PTHR13914">
    <property type="entry name" value="PROLINE OXIDASE"/>
    <property type="match status" value="1"/>
</dbReference>
<dbReference type="GeneID" id="81382706"/>
<comment type="function">
    <text evidence="5">Converts proline to delta-1-pyrroline-5-carboxylate.</text>
</comment>
<sequence>MSSLPLLSRRLPHLTRHHLVLRQHPSYSRSVSTPAQTDFQGYRTRFGHNKTRFVAGGTSLAILGLLCSGIRDDASQDWRDRNALSTVPLPKLVSGWVAFAFCSSPTWVDLSESLYNILSRIPIISSITNAVVMRTFFNQFLGGETTTECGHKIQDLRKGEIGTLLGYNIEAELDGSSKNSQLILNQTDHVLSSVDYQAQLARDFWPNKNAATTGGDNRCWVRIKITGLLPNPVALYHGSQAILRAREEKGLDKDVPYPGLPHDGDWEAAISGKEVTESDRKELLNLRAVLEKIASKARDGNVRIVIDAEQSWYQPVIDSLTDELMQKYNTLDGPPTCIASFQAYLRRYPQLLDQQIQRADEKGYKLLFKQVRGAYMVTESARWKEEGREGPGPVWATKEETDASYNYGIEKAISAIADKIQSSGRSNISAVLATHNSISVDLGIKLLEKYGLATRDAGGDRLVLSNEAAGSLAFAQLYGMKDDLTNKIVGSIRAQDGFPLVVKSMSYGDLKECLPFLARRATENKAILEGRGGAAAERARLGREIGRRFSPFKQ</sequence>
<comment type="catalytic activity">
    <reaction evidence="5">
        <text>L-proline + a quinone = (S)-1-pyrroline-5-carboxylate + a quinol + H(+)</text>
        <dbReference type="Rhea" id="RHEA:23784"/>
        <dbReference type="ChEBI" id="CHEBI:15378"/>
        <dbReference type="ChEBI" id="CHEBI:17388"/>
        <dbReference type="ChEBI" id="CHEBI:24646"/>
        <dbReference type="ChEBI" id="CHEBI:60039"/>
        <dbReference type="ChEBI" id="CHEBI:132124"/>
        <dbReference type="EC" id="1.5.5.2"/>
    </reaction>
</comment>
<dbReference type="Gene3D" id="3.20.20.220">
    <property type="match status" value="1"/>
</dbReference>
<dbReference type="EC" id="1.5.5.2" evidence="2 5"/>
<evidence type="ECO:0000256" key="5">
    <source>
        <dbReference type="RuleBase" id="RU364054"/>
    </source>
</evidence>
<evidence type="ECO:0000256" key="1">
    <source>
        <dbReference type="ARBA" id="ARBA00005869"/>
    </source>
</evidence>
<name>A0A9W9P546_PENCI</name>
<evidence type="ECO:0000313" key="8">
    <source>
        <dbReference type="Proteomes" id="UP001147733"/>
    </source>
</evidence>
<evidence type="ECO:0000313" key="7">
    <source>
        <dbReference type="EMBL" id="KAJ5235451.1"/>
    </source>
</evidence>
<keyword evidence="8" id="KW-1185">Reference proteome</keyword>
<keyword evidence="5" id="KW-0285">Flavoprotein</keyword>
<feature type="domain" description="Proline dehydrogenase" evidence="6">
    <location>
        <begin position="152"/>
        <end position="527"/>
    </location>
</feature>
<dbReference type="InterPro" id="IPR015659">
    <property type="entry name" value="Proline_oxidase"/>
</dbReference>
<protein>
    <recommendedName>
        <fullName evidence="2 5">Proline dehydrogenase</fullName>
        <ecNumber evidence="2 5">1.5.5.2</ecNumber>
    </recommendedName>
</protein>
<dbReference type="OrthoDB" id="5464at2759"/>
<comment type="caution">
    <text evidence="7">The sequence shown here is derived from an EMBL/GenBank/DDBJ whole genome shotgun (WGS) entry which is preliminary data.</text>
</comment>
<proteinExistence type="inferred from homology"/>
<reference evidence="7" key="1">
    <citation type="submission" date="2022-11" db="EMBL/GenBank/DDBJ databases">
        <authorList>
            <person name="Petersen C."/>
        </authorList>
    </citation>
    <scope>NUCLEOTIDE SEQUENCE</scope>
    <source>
        <strain evidence="7">IBT 23319</strain>
    </source>
</reference>
<comment type="similarity">
    <text evidence="1 5">Belongs to the proline oxidase family.</text>
</comment>
<organism evidence="7 8">
    <name type="scientific">Penicillium citrinum</name>
    <dbReference type="NCBI Taxonomy" id="5077"/>
    <lineage>
        <taxon>Eukaryota</taxon>
        <taxon>Fungi</taxon>
        <taxon>Dikarya</taxon>
        <taxon>Ascomycota</taxon>
        <taxon>Pezizomycotina</taxon>
        <taxon>Eurotiomycetes</taxon>
        <taxon>Eurotiomycetidae</taxon>
        <taxon>Eurotiales</taxon>
        <taxon>Aspergillaceae</taxon>
        <taxon>Penicillium</taxon>
    </lineage>
</organism>
<keyword evidence="5" id="KW-0274">FAD</keyword>
<evidence type="ECO:0000256" key="2">
    <source>
        <dbReference type="ARBA" id="ARBA00012695"/>
    </source>
</evidence>
<dbReference type="GO" id="GO:0071949">
    <property type="term" value="F:FAD binding"/>
    <property type="evidence" value="ECO:0007669"/>
    <property type="project" value="TreeGrafter"/>
</dbReference>
<dbReference type="EMBL" id="JAPQKT010000003">
    <property type="protein sequence ID" value="KAJ5235451.1"/>
    <property type="molecule type" value="Genomic_DNA"/>
</dbReference>
<reference evidence="7" key="2">
    <citation type="journal article" date="2023" name="IMA Fungus">
        <title>Comparative genomic study of the Penicillium genus elucidates a diverse pangenome and 15 lateral gene transfer events.</title>
        <authorList>
            <person name="Petersen C."/>
            <person name="Sorensen T."/>
            <person name="Nielsen M.R."/>
            <person name="Sondergaard T.E."/>
            <person name="Sorensen J.L."/>
            <person name="Fitzpatrick D.A."/>
            <person name="Frisvad J.C."/>
            <person name="Nielsen K.L."/>
        </authorList>
    </citation>
    <scope>NUCLEOTIDE SEQUENCE</scope>
    <source>
        <strain evidence="7">IBT 23319</strain>
    </source>
</reference>
<comment type="cofactor">
    <cofactor evidence="5">
        <name>FAD</name>
        <dbReference type="ChEBI" id="CHEBI:57692"/>
    </cofactor>
</comment>
<dbReference type="SUPFAM" id="SSF51730">
    <property type="entry name" value="FAD-linked oxidoreductase"/>
    <property type="match status" value="1"/>
</dbReference>
<dbReference type="RefSeq" id="XP_056502951.1">
    <property type="nucleotide sequence ID" value="XM_056643539.1"/>
</dbReference>
<evidence type="ECO:0000259" key="6">
    <source>
        <dbReference type="Pfam" id="PF01619"/>
    </source>
</evidence>
<accession>A0A9W9P546</accession>
<dbReference type="AlphaFoldDB" id="A0A9W9P546"/>
<dbReference type="Proteomes" id="UP001147733">
    <property type="component" value="Unassembled WGS sequence"/>
</dbReference>
<gene>
    <name evidence="7" type="ORF">N7469_004619</name>
</gene>
<evidence type="ECO:0000256" key="3">
    <source>
        <dbReference type="ARBA" id="ARBA00023002"/>
    </source>
</evidence>
<dbReference type="GO" id="GO:0010133">
    <property type="term" value="P:L-proline catabolic process to L-glutamate"/>
    <property type="evidence" value="ECO:0007669"/>
    <property type="project" value="TreeGrafter"/>
</dbReference>
<dbReference type="InterPro" id="IPR029041">
    <property type="entry name" value="FAD-linked_oxidoreductase-like"/>
</dbReference>
<dbReference type="GO" id="GO:0004657">
    <property type="term" value="F:proline dehydrogenase activity"/>
    <property type="evidence" value="ECO:0007669"/>
    <property type="project" value="UniProtKB-EC"/>
</dbReference>
<dbReference type="Pfam" id="PF01619">
    <property type="entry name" value="Pro_dh"/>
    <property type="match status" value="1"/>
</dbReference>
<dbReference type="GO" id="GO:0005739">
    <property type="term" value="C:mitochondrion"/>
    <property type="evidence" value="ECO:0007669"/>
    <property type="project" value="TreeGrafter"/>
</dbReference>